<feature type="transmembrane region" description="Helical" evidence="6">
    <location>
        <begin position="76"/>
        <end position="98"/>
    </location>
</feature>
<evidence type="ECO:0000313" key="8">
    <source>
        <dbReference type="EMBL" id="KAF2157847.1"/>
    </source>
</evidence>
<keyword evidence="9" id="KW-1185">Reference proteome</keyword>
<organism evidence="8 9">
    <name type="scientific">Myriangium duriaei CBS 260.36</name>
    <dbReference type="NCBI Taxonomy" id="1168546"/>
    <lineage>
        <taxon>Eukaryota</taxon>
        <taxon>Fungi</taxon>
        <taxon>Dikarya</taxon>
        <taxon>Ascomycota</taxon>
        <taxon>Pezizomycotina</taxon>
        <taxon>Dothideomycetes</taxon>
        <taxon>Dothideomycetidae</taxon>
        <taxon>Myriangiales</taxon>
        <taxon>Myriangiaceae</taxon>
        <taxon>Myriangium</taxon>
    </lineage>
</organism>
<dbReference type="Proteomes" id="UP000799439">
    <property type="component" value="Unassembled WGS sequence"/>
</dbReference>
<comment type="caution">
    <text evidence="8">The sequence shown here is derived from an EMBL/GenBank/DDBJ whole genome shotgun (WGS) entry which is preliminary data.</text>
</comment>
<feature type="transmembrane region" description="Helical" evidence="6">
    <location>
        <begin position="276"/>
        <end position="298"/>
    </location>
</feature>
<keyword evidence="4 6" id="KW-0472">Membrane</keyword>
<evidence type="ECO:0000313" key="9">
    <source>
        <dbReference type="Proteomes" id="UP000799439"/>
    </source>
</evidence>
<feature type="transmembrane region" description="Helical" evidence="6">
    <location>
        <begin position="236"/>
        <end position="256"/>
    </location>
</feature>
<feature type="transmembrane region" description="Helical" evidence="6">
    <location>
        <begin position="154"/>
        <end position="174"/>
    </location>
</feature>
<evidence type="ECO:0000256" key="1">
    <source>
        <dbReference type="ARBA" id="ARBA00004141"/>
    </source>
</evidence>
<evidence type="ECO:0000256" key="5">
    <source>
        <dbReference type="ARBA" id="ARBA00038359"/>
    </source>
</evidence>
<dbReference type="EMBL" id="ML996081">
    <property type="protein sequence ID" value="KAF2157847.1"/>
    <property type="molecule type" value="Genomic_DNA"/>
</dbReference>
<reference evidence="8" key="1">
    <citation type="journal article" date="2020" name="Stud. Mycol.">
        <title>101 Dothideomycetes genomes: a test case for predicting lifestyles and emergence of pathogens.</title>
        <authorList>
            <person name="Haridas S."/>
            <person name="Albert R."/>
            <person name="Binder M."/>
            <person name="Bloem J."/>
            <person name="Labutti K."/>
            <person name="Salamov A."/>
            <person name="Andreopoulos B."/>
            <person name="Baker S."/>
            <person name="Barry K."/>
            <person name="Bills G."/>
            <person name="Bluhm B."/>
            <person name="Cannon C."/>
            <person name="Castanera R."/>
            <person name="Culley D."/>
            <person name="Daum C."/>
            <person name="Ezra D."/>
            <person name="Gonzalez J."/>
            <person name="Henrissat B."/>
            <person name="Kuo A."/>
            <person name="Liang C."/>
            <person name="Lipzen A."/>
            <person name="Lutzoni F."/>
            <person name="Magnuson J."/>
            <person name="Mondo S."/>
            <person name="Nolan M."/>
            <person name="Ohm R."/>
            <person name="Pangilinan J."/>
            <person name="Park H.-J."/>
            <person name="Ramirez L."/>
            <person name="Alfaro M."/>
            <person name="Sun H."/>
            <person name="Tritt A."/>
            <person name="Yoshinaga Y."/>
            <person name="Zwiers L.-H."/>
            <person name="Turgeon B."/>
            <person name="Goodwin S."/>
            <person name="Spatafora J."/>
            <person name="Crous P."/>
            <person name="Grigoriev I."/>
        </authorList>
    </citation>
    <scope>NUCLEOTIDE SEQUENCE</scope>
    <source>
        <strain evidence="8">CBS 260.36</strain>
    </source>
</reference>
<dbReference type="PANTHER" id="PTHR33048:SF96">
    <property type="entry name" value="INTEGRAL MEMBRANE PROTEIN"/>
    <property type="match status" value="1"/>
</dbReference>
<accession>A0A9P4JCZ6</accession>
<dbReference type="AlphaFoldDB" id="A0A9P4JCZ6"/>
<feature type="transmembrane region" description="Helical" evidence="6">
    <location>
        <begin position="202"/>
        <end position="224"/>
    </location>
</feature>
<feature type="transmembrane region" description="Helical" evidence="6">
    <location>
        <begin position="44"/>
        <end position="64"/>
    </location>
</feature>
<comment type="similarity">
    <text evidence="5">Belongs to the SAT4 family.</text>
</comment>
<keyword evidence="2 6" id="KW-0812">Transmembrane</keyword>
<protein>
    <recommendedName>
        <fullName evidence="7">Rhodopsin domain-containing protein</fullName>
    </recommendedName>
</protein>
<dbReference type="Pfam" id="PF20684">
    <property type="entry name" value="Fung_rhodopsin"/>
    <property type="match status" value="1"/>
</dbReference>
<dbReference type="InterPro" id="IPR052337">
    <property type="entry name" value="SAT4-like"/>
</dbReference>
<keyword evidence="3 6" id="KW-1133">Transmembrane helix</keyword>
<dbReference type="GO" id="GO:0016020">
    <property type="term" value="C:membrane"/>
    <property type="evidence" value="ECO:0007669"/>
    <property type="project" value="UniProtKB-SubCell"/>
</dbReference>
<gene>
    <name evidence="8" type="ORF">K461DRAFT_290121</name>
</gene>
<evidence type="ECO:0000256" key="4">
    <source>
        <dbReference type="ARBA" id="ARBA00023136"/>
    </source>
</evidence>
<evidence type="ECO:0000256" key="3">
    <source>
        <dbReference type="ARBA" id="ARBA00022989"/>
    </source>
</evidence>
<evidence type="ECO:0000259" key="7">
    <source>
        <dbReference type="Pfam" id="PF20684"/>
    </source>
</evidence>
<proteinExistence type="inferred from homology"/>
<dbReference type="InterPro" id="IPR049326">
    <property type="entry name" value="Rhodopsin_dom_fungi"/>
</dbReference>
<dbReference type="PANTHER" id="PTHR33048">
    <property type="entry name" value="PTH11-LIKE INTEGRAL MEMBRANE PROTEIN (AFU_ORTHOLOGUE AFUA_5G11245)"/>
    <property type="match status" value="1"/>
</dbReference>
<feature type="transmembrane region" description="Helical" evidence="6">
    <location>
        <begin position="118"/>
        <end position="142"/>
    </location>
</feature>
<evidence type="ECO:0000256" key="2">
    <source>
        <dbReference type="ARBA" id="ARBA00022692"/>
    </source>
</evidence>
<evidence type="ECO:0000256" key="6">
    <source>
        <dbReference type="SAM" id="Phobius"/>
    </source>
</evidence>
<sequence length="377" mass="42032">MSPSTTTSVLTPSPVSDASYATWTDDPVLDPITATIRIPLGLVLGNYIAALVLSTICVGVRIHIRRVMIKEIAWDDWTLIAAYISYVAYIAFGLGYSLNIQIKGMEKAFWESFMLSSFWELAFVICTILVRGAIATFFLRALPRFEHSKQRITIIATFWIYAIFMIIFCFLNMWQCGNPTNTGWAHAFDTCQFTNAMTILPIFVRVLTMILDWVMTLVPNYVVLRSSMTPRAKATVVGLMVLAGIGSTTSVLSIVYNDFGDIEYPSDVPNFIRYTIYSLWENGAGIMVVSLAAMRPLFGKIKENIRRTNSAYQDQAQDVMYIDSAPTMNESEAGVKDDMKKPVALLSELNFSTRAISWVHVPVGEAPAGQVAELKPC</sequence>
<feature type="domain" description="Rhodopsin" evidence="7">
    <location>
        <begin position="60"/>
        <end position="299"/>
    </location>
</feature>
<dbReference type="OrthoDB" id="4682787at2759"/>
<comment type="subcellular location">
    <subcellularLocation>
        <location evidence="1">Membrane</location>
        <topology evidence="1">Multi-pass membrane protein</topology>
    </subcellularLocation>
</comment>
<name>A0A9P4JCZ6_9PEZI</name>